<dbReference type="STRING" id="3659.A0A0A0KJF8"/>
<feature type="region of interest" description="Disordered" evidence="1">
    <location>
        <begin position="87"/>
        <end position="121"/>
    </location>
</feature>
<feature type="compositionally biased region" description="Basic and acidic residues" evidence="1">
    <location>
        <begin position="264"/>
        <end position="273"/>
    </location>
</feature>
<evidence type="ECO:0000256" key="1">
    <source>
        <dbReference type="SAM" id="MobiDB-lite"/>
    </source>
</evidence>
<keyword evidence="3" id="KW-1185">Reference proteome</keyword>
<feature type="compositionally biased region" description="Basic and acidic residues" evidence="1">
    <location>
        <begin position="222"/>
        <end position="255"/>
    </location>
</feature>
<protein>
    <submittedName>
        <fullName evidence="2">Uncharacterized protein</fullName>
    </submittedName>
</protein>
<sequence length="273" mass="30559">MDFHTLSRRELQALCKRNKIPANITNVAMADALAALQSVEGIEEFLNGDRSGVPESPMKAGVISSEIPRIALRTSTRRKAVKDETITTRSRQGAVARDMEESEDKDLNMALTTPSLPGSRRRTAAASSACKKFDFQMTVDDQKEDKDMDQKKKEIENTPAVPKSQKRVAGASTRKRTETKDSGAAEQRVYSTRRSVRLLEKNMESLSLEGDEKMEPITVHMPFDDMPKISEPMKENMELETESKKTDESKSKLDENLSVEVDDGEKNEMGMLL</sequence>
<dbReference type="Gramene" id="KGN49703">
    <property type="protein sequence ID" value="KGN49703"/>
    <property type="gene ID" value="Csa_5G077220"/>
</dbReference>
<evidence type="ECO:0000313" key="2">
    <source>
        <dbReference type="EMBL" id="KGN49703.1"/>
    </source>
</evidence>
<reference evidence="2 3" key="1">
    <citation type="journal article" date="2009" name="Nat. Genet.">
        <title>The genome of the cucumber, Cucumis sativus L.</title>
        <authorList>
            <person name="Huang S."/>
            <person name="Li R."/>
            <person name="Zhang Z."/>
            <person name="Li L."/>
            <person name="Gu X."/>
            <person name="Fan W."/>
            <person name="Lucas W.J."/>
            <person name="Wang X."/>
            <person name="Xie B."/>
            <person name="Ni P."/>
            <person name="Ren Y."/>
            <person name="Zhu H."/>
            <person name="Li J."/>
            <person name="Lin K."/>
            <person name="Jin W."/>
            <person name="Fei Z."/>
            <person name="Li G."/>
            <person name="Staub J."/>
            <person name="Kilian A."/>
            <person name="van der Vossen E.A."/>
            <person name="Wu Y."/>
            <person name="Guo J."/>
            <person name="He J."/>
            <person name="Jia Z."/>
            <person name="Ren Y."/>
            <person name="Tian G."/>
            <person name="Lu Y."/>
            <person name="Ruan J."/>
            <person name="Qian W."/>
            <person name="Wang M."/>
            <person name="Huang Q."/>
            <person name="Li B."/>
            <person name="Xuan Z."/>
            <person name="Cao J."/>
            <person name="Asan"/>
            <person name="Wu Z."/>
            <person name="Zhang J."/>
            <person name="Cai Q."/>
            <person name="Bai Y."/>
            <person name="Zhao B."/>
            <person name="Han Y."/>
            <person name="Li Y."/>
            <person name="Li X."/>
            <person name="Wang S."/>
            <person name="Shi Q."/>
            <person name="Liu S."/>
            <person name="Cho W.K."/>
            <person name="Kim J.Y."/>
            <person name="Xu Y."/>
            <person name="Heller-Uszynska K."/>
            <person name="Miao H."/>
            <person name="Cheng Z."/>
            <person name="Zhang S."/>
            <person name="Wu J."/>
            <person name="Yang Y."/>
            <person name="Kang H."/>
            <person name="Li M."/>
            <person name="Liang H."/>
            <person name="Ren X."/>
            <person name="Shi Z."/>
            <person name="Wen M."/>
            <person name="Jian M."/>
            <person name="Yang H."/>
            <person name="Zhang G."/>
            <person name="Yang Z."/>
            <person name="Chen R."/>
            <person name="Liu S."/>
            <person name="Li J."/>
            <person name="Ma L."/>
            <person name="Liu H."/>
            <person name="Zhou Y."/>
            <person name="Zhao J."/>
            <person name="Fang X."/>
            <person name="Li G."/>
            <person name="Fang L."/>
            <person name="Li Y."/>
            <person name="Liu D."/>
            <person name="Zheng H."/>
            <person name="Zhang Y."/>
            <person name="Qin N."/>
            <person name="Li Z."/>
            <person name="Yang G."/>
            <person name="Yang S."/>
            <person name="Bolund L."/>
            <person name="Kristiansen K."/>
            <person name="Zheng H."/>
            <person name="Li S."/>
            <person name="Zhang X."/>
            <person name="Yang H."/>
            <person name="Wang J."/>
            <person name="Sun R."/>
            <person name="Zhang B."/>
            <person name="Jiang S."/>
            <person name="Wang J."/>
            <person name="Du Y."/>
            <person name="Li S."/>
        </authorList>
    </citation>
    <scope>NUCLEOTIDE SEQUENCE [LARGE SCALE GENOMIC DNA]</scope>
    <source>
        <strain evidence="3">cv. 9930</strain>
    </source>
</reference>
<dbReference type="PANTHER" id="PTHR33621">
    <property type="entry name" value="ASPARTIC/GLUTAMIC ACID-RICH PROTEIN"/>
    <property type="match status" value="1"/>
</dbReference>
<dbReference type="EMBL" id="CM002926">
    <property type="protein sequence ID" value="KGN49703.1"/>
    <property type="molecule type" value="Genomic_DNA"/>
</dbReference>
<feature type="region of interest" description="Disordered" evidence="1">
    <location>
        <begin position="140"/>
        <end position="189"/>
    </location>
</feature>
<feature type="compositionally biased region" description="Basic and acidic residues" evidence="1">
    <location>
        <begin position="140"/>
        <end position="156"/>
    </location>
</feature>
<feature type="region of interest" description="Disordered" evidence="1">
    <location>
        <begin position="207"/>
        <end position="273"/>
    </location>
</feature>
<reference evidence="2 3" key="2">
    <citation type="journal article" date="2009" name="PLoS ONE">
        <title>An integrated genetic and cytogenetic map of the cucumber genome.</title>
        <authorList>
            <person name="Ren Y."/>
            <person name="Zhang Z."/>
            <person name="Liu J."/>
            <person name="Staub J.E."/>
            <person name="Han Y."/>
            <person name="Cheng Z."/>
            <person name="Li X."/>
            <person name="Lu J."/>
            <person name="Miao H."/>
            <person name="Kang H."/>
            <person name="Xie B."/>
            <person name="Gu X."/>
            <person name="Wang X."/>
            <person name="Du Y."/>
            <person name="Jin W."/>
            <person name="Huang S."/>
        </authorList>
    </citation>
    <scope>NUCLEOTIDE SEQUENCE [LARGE SCALE GENOMIC DNA]</scope>
    <source>
        <strain evidence="3">cv. 9930</strain>
    </source>
</reference>
<proteinExistence type="predicted"/>
<gene>
    <name evidence="2" type="ORF">Csa_5G077220</name>
</gene>
<dbReference type="AlphaFoldDB" id="A0A0A0KJF8"/>
<dbReference type="PANTHER" id="PTHR33621:SF2">
    <property type="entry name" value="RIBOSOMAL L1 DOMAIN-CONTAINING PROTEIN"/>
    <property type="match status" value="1"/>
</dbReference>
<name>A0A0A0KJF8_CUCSA</name>
<evidence type="ECO:0000313" key="3">
    <source>
        <dbReference type="Proteomes" id="UP000029981"/>
    </source>
</evidence>
<reference evidence="2 3" key="4">
    <citation type="journal article" date="2011" name="BMC Genomics">
        <title>RNA-Seq improves annotation of protein-coding genes in the cucumber genome.</title>
        <authorList>
            <person name="Li Z."/>
            <person name="Zhang Z."/>
            <person name="Yan P."/>
            <person name="Huang S."/>
            <person name="Fei Z."/>
            <person name="Lin K."/>
        </authorList>
    </citation>
    <scope>NUCLEOTIDE SEQUENCE [LARGE SCALE GENOMIC DNA]</scope>
    <source>
        <strain evidence="3">cv. 9930</strain>
    </source>
</reference>
<organism evidence="2 3">
    <name type="scientific">Cucumis sativus</name>
    <name type="common">Cucumber</name>
    <dbReference type="NCBI Taxonomy" id="3659"/>
    <lineage>
        <taxon>Eukaryota</taxon>
        <taxon>Viridiplantae</taxon>
        <taxon>Streptophyta</taxon>
        <taxon>Embryophyta</taxon>
        <taxon>Tracheophyta</taxon>
        <taxon>Spermatophyta</taxon>
        <taxon>Magnoliopsida</taxon>
        <taxon>eudicotyledons</taxon>
        <taxon>Gunneridae</taxon>
        <taxon>Pentapetalae</taxon>
        <taxon>rosids</taxon>
        <taxon>fabids</taxon>
        <taxon>Cucurbitales</taxon>
        <taxon>Cucurbitaceae</taxon>
        <taxon>Benincaseae</taxon>
        <taxon>Cucumis</taxon>
    </lineage>
</organism>
<dbReference type="Proteomes" id="UP000029981">
    <property type="component" value="Chromosome 5"/>
</dbReference>
<accession>A0A0A0KJF8</accession>
<reference evidence="2 3" key="3">
    <citation type="journal article" date="2010" name="BMC Genomics">
        <title>Transcriptome sequencing and comparative analysis of cucumber flowers with different sex types.</title>
        <authorList>
            <person name="Guo S."/>
            <person name="Zheng Y."/>
            <person name="Joung J.G."/>
            <person name="Liu S."/>
            <person name="Zhang Z."/>
            <person name="Crasta O.R."/>
            <person name="Sobral B.W."/>
            <person name="Xu Y."/>
            <person name="Huang S."/>
            <person name="Fei Z."/>
        </authorList>
    </citation>
    <scope>NUCLEOTIDE SEQUENCE [LARGE SCALE GENOMIC DNA]</scope>
    <source>
        <strain evidence="3">cv. 9930</strain>
    </source>
</reference>